<dbReference type="SUPFAM" id="SSF52172">
    <property type="entry name" value="CheY-like"/>
    <property type="match status" value="1"/>
</dbReference>
<dbReference type="EMBL" id="JAHXZN010000003">
    <property type="protein sequence ID" value="MBW6531508.1"/>
    <property type="molecule type" value="Genomic_DNA"/>
</dbReference>
<dbReference type="InterPro" id="IPR001789">
    <property type="entry name" value="Sig_transdc_resp-reg_receiver"/>
</dbReference>
<keyword evidence="1 2" id="KW-0597">Phosphoprotein</keyword>
<dbReference type="PANTHER" id="PTHR44591">
    <property type="entry name" value="STRESS RESPONSE REGULATOR PROTEIN 1"/>
    <property type="match status" value="1"/>
</dbReference>
<dbReference type="InterPro" id="IPR011006">
    <property type="entry name" value="CheY-like_superfamily"/>
</dbReference>
<dbReference type="PROSITE" id="PS50110">
    <property type="entry name" value="RESPONSE_REGULATORY"/>
    <property type="match status" value="1"/>
</dbReference>
<comment type="caution">
    <text evidence="4">The sequence shown here is derived from an EMBL/GenBank/DDBJ whole genome shotgun (WGS) entry which is preliminary data.</text>
</comment>
<evidence type="ECO:0000259" key="3">
    <source>
        <dbReference type="PROSITE" id="PS50110"/>
    </source>
</evidence>
<dbReference type="RefSeq" id="WP_219748881.1">
    <property type="nucleotide sequence ID" value="NZ_JAHXZN010000003.1"/>
</dbReference>
<protein>
    <submittedName>
        <fullName evidence="4">Response regulator</fullName>
    </submittedName>
</protein>
<proteinExistence type="predicted"/>
<dbReference type="SMART" id="SM00448">
    <property type="entry name" value="REC"/>
    <property type="match status" value="1"/>
</dbReference>
<evidence type="ECO:0000256" key="2">
    <source>
        <dbReference type="PROSITE-ProRule" id="PRU00169"/>
    </source>
</evidence>
<dbReference type="InterPro" id="IPR050595">
    <property type="entry name" value="Bact_response_regulator"/>
</dbReference>
<evidence type="ECO:0000313" key="5">
    <source>
        <dbReference type="Proteomes" id="UP000759103"/>
    </source>
</evidence>
<dbReference type="PANTHER" id="PTHR44591:SF23">
    <property type="entry name" value="CHEY SUBFAMILY"/>
    <property type="match status" value="1"/>
</dbReference>
<reference evidence="4 5" key="1">
    <citation type="submission" date="2021-07" db="EMBL/GenBank/DDBJ databases">
        <title>Sphingomonas sp.</title>
        <authorList>
            <person name="Feng G."/>
            <person name="Li J."/>
            <person name="Pan M."/>
        </authorList>
    </citation>
    <scope>NUCLEOTIDE SEQUENCE [LARGE SCALE GENOMIC DNA]</scope>
    <source>
        <strain evidence="4 5">RRHST34</strain>
    </source>
</reference>
<evidence type="ECO:0000256" key="1">
    <source>
        <dbReference type="ARBA" id="ARBA00022553"/>
    </source>
</evidence>
<evidence type="ECO:0000313" key="4">
    <source>
        <dbReference type="EMBL" id="MBW6531508.1"/>
    </source>
</evidence>
<dbReference type="Proteomes" id="UP000759103">
    <property type="component" value="Unassembled WGS sequence"/>
</dbReference>
<dbReference type="Gene3D" id="3.40.50.2300">
    <property type="match status" value="1"/>
</dbReference>
<sequence>MAHIIVADDDDIWGELVCDALRAAGHTAGALTDSRDALRAIKARRPDLVVLDCSMPELSGVLLLQELRKSPQLFDLPVLMLTGRRNDQDVQLAYFAGCNDYLKKPCDPEEVVYRVQRLLEKFPPAVAPLRRVAPGSFGRRAPGR</sequence>
<feature type="domain" description="Response regulatory" evidence="3">
    <location>
        <begin position="3"/>
        <end position="119"/>
    </location>
</feature>
<feature type="modified residue" description="4-aspartylphosphate" evidence="2">
    <location>
        <position position="52"/>
    </location>
</feature>
<name>A0ABS7BPH6_9SPHN</name>
<accession>A0ABS7BPH6</accession>
<organism evidence="4 5">
    <name type="scientific">Sphingomonas citri</name>
    <dbReference type="NCBI Taxonomy" id="2862499"/>
    <lineage>
        <taxon>Bacteria</taxon>
        <taxon>Pseudomonadati</taxon>
        <taxon>Pseudomonadota</taxon>
        <taxon>Alphaproteobacteria</taxon>
        <taxon>Sphingomonadales</taxon>
        <taxon>Sphingomonadaceae</taxon>
        <taxon>Sphingomonas</taxon>
    </lineage>
</organism>
<gene>
    <name evidence="4" type="ORF">KZ820_12255</name>
</gene>
<dbReference type="CDD" id="cd17574">
    <property type="entry name" value="REC_OmpR"/>
    <property type="match status" value="1"/>
</dbReference>
<dbReference type="Pfam" id="PF00072">
    <property type="entry name" value="Response_reg"/>
    <property type="match status" value="1"/>
</dbReference>
<keyword evidence="5" id="KW-1185">Reference proteome</keyword>